<dbReference type="AlphaFoldDB" id="A0AAX2ZMC7"/>
<dbReference type="GO" id="GO:0016625">
    <property type="term" value="F:oxidoreductase activity, acting on the aldehyde or oxo group of donors, iron-sulfur protein as acceptor"/>
    <property type="evidence" value="ECO:0007669"/>
    <property type="project" value="UniProtKB-ARBA"/>
</dbReference>
<organism evidence="3 4">
    <name type="scientific">Terrisporobacter hibernicus</name>
    <dbReference type="NCBI Taxonomy" id="2813371"/>
    <lineage>
        <taxon>Bacteria</taxon>
        <taxon>Bacillati</taxon>
        <taxon>Bacillota</taxon>
        <taxon>Clostridia</taxon>
        <taxon>Peptostreptococcales</taxon>
        <taxon>Peptostreptococcaceae</taxon>
        <taxon>Terrisporobacter</taxon>
    </lineage>
</organism>
<evidence type="ECO:0000256" key="1">
    <source>
        <dbReference type="ARBA" id="ARBA00023002"/>
    </source>
</evidence>
<dbReference type="GO" id="GO:0045333">
    <property type="term" value="P:cellular respiration"/>
    <property type="evidence" value="ECO:0007669"/>
    <property type="project" value="UniProtKB-ARBA"/>
</dbReference>
<feature type="domain" description="Thiamine pyrophosphate enzyme TPP-binding" evidence="2">
    <location>
        <begin position="56"/>
        <end position="197"/>
    </location>
</feature>
<dbReference type="GO" id="GO:0030976">
    <property type="term" value="F:thiamine pyrophosphate binding"/>
    <property type="evidence" value="ECO:0007669"/>
    <property type="project" value="InterPro"/>
</dbReference>
<protein>
    <submittedName>
        <fullName evidence="3">2-oxoglutarate oxidoreductase</fullName>
    </submittedName>
</protein>
<keyword evidence="4" id="KW-1185">Reference proteome</keyword>
<dbReference type="InterPro" id="IPR011766">
    <property type="entry name" value="TPP_enzyme_TPP-bd"/>
</dbReference>
<proteinExistence type="predicted"/>
<reference evidence="3 4" key="1">
    <citation type="journal article" date="2023" name="Int. J. Syst. Evol. Microbiol.">
        <title>Terrisporobacter hibernicus sp. nov., isolated from bovine faeces in Northern Ireland.</title>
        <authorList>
            <person name="Mitchell M."/>
            <person name="Nguyen S.V."/>
            <person name="Connor M."/>
            <person name="Fairley D.J."/>
            <person name="Donoghue O."/>
            <person name="Marshall H."/>
            <person name="Koolman L."/>
            <person name="McMullan G."/>
            <person name="Schaffer K.E."/>
            <person name="McGrath J.W."/>
            <person name="Fanning S."/>
        </authorList>
    </citation>
    <scope>NUCLEOTIDE SEQUENCE [LARGE SCALE GENOMIC DNA]</scope>
    <source>
        <strain evidence="3 4">MCA3</strain>
    </source>
</reference>
<evidence type="ECO:0000259" key="2">
    <source>
        <dbReference type="Pfam" id="PF02775"/>
    </source>
</evidence>
<gene>
    <name evidence="3" type="ORF">JW646_10050</name>
</gene>
<dbReference type="SUPFAM" id="SSF52518">
    <property type="entry name" value="Thiamin diphosphate-binding fold (THDP-binding)"/>
    <property type="match status" value="1"/>
</dbReference>
<dbReference type="Pfam" id="PF02775">
    <property type="entry name" value="TPP_enzyme_C"/>
    <property type="match status" value="1"/>
</dbReference>
<evidence type="ECO:0000313" key="4">
    <source>
        <dbReference type="Proteomes" id="UP001198983"/>
    </source>
</evidence>
<sequence length="252" mass="27110">MSVVFKRTEGLQDVTTHYCPGCTHGIIHRLVAEVLEEMNVLGDAIGVVPVGCSVLAYKYFNVDTHEAAHGRAPAVATGVKRTHPNNVVFTYQGDGDLSSIGMAEIVHAAARGEKITTIFVNNGIYGMTGGQMAPTTLLGQKATTAQAGRSAELNGFPIRVSEMLATLTGAVFVERVSVDTPANVRKAKKAIKKAFQVQQAGLGFGIVEVLSTCPTNWGLNPNDALQWLRDNMMSYYELGNKKDIEVEVEEAK</sequence>
<dbReference type="RefSeq" id="WP_074920447.1">
    <property type="nucleotide sequence ID" value="NZ_CP081135.1"/>
</dbReference>
<dbReference type="Proteomes" id="UP001198983">
    <property type="component" value="Chromosome"/>
</dbReference>
<dbReference type="EMBL" id="CP081135">
    <property type="protein sequence ID" value="UEL49670.1"/>
    <property type="molecule type" value="Genomic_DNA"/>
</dbReference>
<name>A0AAX2ZMC7_9FIRM</name>
<dbReference type="PANTHER" id="PTHR48084">
    <property type="entry name" value="2-OXOGLUTARATE OXIDOREDUCTASE SUBUNIT KORB-RELATED"/>
    <property type="match status" value="1"/>
</dbReference>
<evidence type="ECO:0000313" key="3">
    <source>
        <dbReference type="EMBL" id="UEL49670.1"/>
    </source>
</evidence>
<dbReference type="PANTHER" id="PTHR48084:SF3">
    <property type="entry name" value="SUBUNIT OF PYRUVATE:FLAVODOXIN OXIDOREDUCTASE"/>
    <property type="match status" value="1"/>
</dbReference>
<keyword evidence="1" id="KW-0560">Oxidoreductase</keyword>
<dbReference type="KEGG" id="tem:JW646_10050"/>
<dbReference type="InterPro" id="IPR029061">
    <property type="entry name" value="THDP-binding"/>
</dbReference>
<accession>A0AAX2ZMC7</accession>
<dbReference type="Gene3D" id="3.40.50.970">
    <property type="match status" value="1"/>
</dbReference>
<dbReference type="InterPro" id="IPR051457">
    <property type="entry name" value="2-oxoacid:Fd_oxidoreductase"/>
</dbReference>